<keyword evidence="2 3" id="KW-0694">RNA-binding</keyword>
<dbReference type="GO" id="GO:0003725">
    <property type="term" value="F:double-stranded RNA binding"/>
    <property type="evidence" value="ECO:0007669"/>
    <property type="project" value="TreeGrafter"/>
</dbReference>
<gene>
    <name evidence="6" type="ORF">CAUJ_LOCUS5079</name>
</gene>
<keyword evidence="7" id="KW-1185">Reference proteome</keyword>
<feature type="compositionally biased region" description="Polar residues" evidence="4">
    <location>
        <begin position="540"/>
        <end position="549"/>
    </location>
</feature>
<dbReference type="CDD" id="cd19860">
    <property type="entry name" value="DSRM_STAU_rpt4"/>
    <property type="match status" value="1"/>
</dbReference>
<keyword evidence="1" id="KW-0677">Repeat</keyword>
<dbReference type="InterPro" id="IPR032478">
    <property type="entry name" value="Staufen_C"/>
</dbReference>
<evidence type="ECO:0000256" key="2">
    <source>
        <dbReference type="ARBA" id="ARBA00022884"/>
    </source>
</evidence>
<feature type="domain" description="DRBM" evidence="5">
    <location>
        <begin position="692"/>
        <end position="757"/>
    </location>
</feature>
<dbReference type="Pfam" id="PF16482">
    <property type="entry name" value="Staufen_C"/>
    <property type="match status" value="1"/>
</dbReference>
<dbReference type="GO" id="GO:0003729">
    <property type="term" value="F:mRNA binding"/>
    <property type="evidence" value="ECO:0007669"/>
    <property type="project" value="TreeGrafter"/>
</dbReference>
<dbReference type="GO" id="GO:0010494">
    <property type="term" value="C:cytoplasmic stress granule"/>
    <property type="evidence" value="ECO:0007669"/>
    <property type="project" value="TreeGrafter"/>
</dbReference>
<feature type="region of interest" description="Disordered" evidence="4">
    <location>
        <begin position="537"/>
        <end position="627"/>
    </location>
</feature>
<dbReference type="Gene3D" id="3.30.160.20">
    <property type="match status" value="4"/>
</dbReference>
<evidence type="ECO:0000313" key="6">
    <source>
        <dbReference type="EMBL" id="CAD6189160.1"/>
    </source>
</evidence>
<feature type="domain" description="DRBM" evidence="5">
    <location>
        <begin position="450"/>
        <end position="518"/>
    </location>
</feature>
<dbReference type="Proteomes" id="UP000835052">
    <property type="component" value="Unassembled WGS sequence"/>
</dbReference>
<dbReference type="GO" id="GO:0032839">
    <property type="term" value="C:dendrite cytoplasm"/>
    <property type="evidence" value="ECO:0007669"/>
    <property type="project" value="GOC"/>
</dbReference>
<evidence type="ECO:0000313" key="7">
    <source>
        <dbReference type="Proteomes" id="UP000835052"/>
    </source>
</evidence>
<dbReference type="AlphaFoldDB" id="A0A8S1H7E2"/>
<name>A0A8S1H7E2_9PELO</name>
<organism evidence="6 7">
    <name type="scientific">Caenorhabditis auriculariae</name>
    <dbReference type="NCBI Taxonomy" id="2777116"/>
    <lineage>
        <taxon>Eukaryota</taxon>
        <taxon>Metazoa</taxon>
        <taxon>Ecdysozoa</taxon>
        <taxon>Nematoda</taxon>
        <taxon>Chromadorea</taxon>
        <taxon>Rhabditida</taxon>
        <taxon>Rhabditina</taxon>
        <taxon>Rhabditomorpha</taxon>
        <taxon>Rhabditoidea</taxon>
        <taxon>Rhabditidae</taxon>
        <taxon>Peloderinae</taxon>
        <taxon>Caenorhabditis</taxon>
    </lineage>
</organism>
<dbReference type="OrthoDB" id="10037267at2759"/>
<comment type="caution">
    <text evidence="6">The sequence shown here is derived from an EMBL/GenBank/DDBJ whole genome shotgun (WGS) entry which is preliminary data.</text>
</comment>
<dbReference type="FunFam" id="3.30.160.20:FF:000007">
    <property type="entry name" value="Double-stranded RNA-binding protein Staufen homolog 1"/>
    <property type="match status" value="2"/>
</dbReference>
<dbReference type="PANTHER" id="PTHR46054:SF3">
    <property type="entry name" value="MATERNAL EFFECT PROTEIN STAUFEN"/>
    <property type="match status" value="1"/>
</dbReference>
<feature type="domain" description="DRBM" evidence="5">
    <location>
        <begin position="75"/>
        <end position="143"/>
    </location>
</feature>
<reference evidence="6" key="1">
    <citation type="submission" date="2020-10" db="EMBL/GenBank/DDBJ databases">
        <authorList>
            <person name="Kikuchi T."/>
        </authorList>
    </citation>
    <scope>NUCLEOTIDE SEQUENCE</scope>
    <source>
        <strain evidence="6">NKZ352</strain>
    </source>
</reference>
<dbReference type="GO" id="GO:0005886">
    <property type="term" value="C:plasma membrane"/>
    <property type="evidence" value="ECO:0007669"/>
    <property type="project" value="TreeGrafter"/>
</dbReference>
<dbReference type="Pfam" id="PF00035">
    <property type="entry name" value="dsrm"/>
    <property type="match status" value="3"/>
</dbReference>
<sequence>MTETDGGESEGKNETKFANDVTNVTSLGQNLNTMAVAGAEQPKVHPQPWCGNHLASQDERTNVYNYSDQDAKGKSAMYRVAEIARFNKLRHVYSLLDESGPAHKKLFTVRLNLNADQNFIGSGCSIKKAQQAAAMQALEKTTLSIPPERVSRKKKENENKSPIQLLHHVCRTLGMREPVITTTLLPNASYMFENGAQDPKTLFPALPPSSSCDCFARPFNEQPSPFLYGVSMFDRPIGLNFNNLQSPLATPCTNGNLPPTFNTPLHMAAVTIGPDTIETALGITGAQAKTNAAIKALAVLEPSIRDCENRTKNMLRNAKNEEHPIPKHKEKSVISDVHEKAAQLKTDVVFEVLVEEGPPHDRKFVIRCSLRSGPNEIYAEATGTGSQKKEAKQDACSRLLKELQLVENTPIHLASSLFKSQKKLQSMPKEKRKTLDKDKKMDPDYGHQINPVSRLIQILQTKGGNYANFEFIGEQGQSRYKEFIMRVTCGDLVHEGRGPNKRLAKRAAAEAMLASIGYEKPLPAPGKSLLKRKTNEYEQLENSGKTSENVVPLHPSPVEGNPPPINENVKKNEAEENEGTDDSSRPISPFEEISIEEATSGSPEASRRRVTFSNQVEACPPPGDVNYPNSEITTLNLEVVVEGKVRKIRRIKEGRRALTAVQRGEVSLIAKNLIKTFNLEKNSPNPKTPTASAREQLDTIGQLYKFTVQYTILPEHSEHFTLVTLGLEEPVVCHGKGETTELATEYAALTALCRLSELATAQSSSQSSSTSRDPSA</sequence>
<proteinExistence type="predicted"/>
<dbReference type="InterPro" id="IPR051740">
    <property type="entry name" value="DRBM-containing_protein"/>
</dbReference>
<dbReference type="GO" id="GO:0043025">
    <property type="term" value="C:neuronal cell body"/>
    <property type="evidence" value="ECO:0007669"/>
    <property type="project" value="TreeGrafter"/>
</dbReference>
<protein>
    <recommendedName>
        <fullName evidence="5">DRBM domain-containing protein</fullName>
    </recommendedName>
</protein>
<dbReference type="GO" id="GO:0007281">
    <property type="term" value="P:germ cell development"/>
    <property type="evidence" value="ECO:0007669"/>
    <property type="project" value="TreeGrafter"/>
</dbReference>
<dbReference type="PROSITE" id="PS50137">
    <property type="entry name" value="DS_RBD"/>
    <property type="match status" value="4"/>
</dbReference>
<dbReference type="SUPFAM" id="SSF54768">
    <property type="entry name" value="dsRNA-binding domain-like"/>
    <property type="match status" value="3"/>
</dbReference>
<dbReference type="CDD" id="cd19861">
    <property type="entry name" value="DSRM_STAU_rpt5"/>
    <property type="match status" value="1"/>
</dbReference>
<feature type="region of interest" description="Disordered" evidence="4">
    <location>
        <begin position="422"/>
        <end position="446"/>
    </location>
</feature>
<dbReference type="SMART" id="SM00358">
    <property type="entry name" value="DSRM"/>
    <property type="match status" value="3"/>
</dbReference>
<evidence type="ECO:0000256" key="3">
    <source>
        <dbReference type="PROSITE-ProRule" id="PRU00266"/>
    </source>
</evidence>
<dbReference type="PANTHER" id="PTHR46054">
    <property type="entry name" value="MATERNAL EFFECT PROTEIN STAUFEN"/>
    <property type="match status" value="1"/>
</dbReference>
<dbReference type="GO" id="GO:0098964">
    <property type="term" value="P:anterograde dendritic transport of messenger ribonucleoprotein complex"/>
    <property type="evidence" value="ECO:0007669"/>
    <property type="project" value="TreeGrafter"/>
</dbReference>
<dbReference type="EMBL" id="CAJGYM010000010">
    <property type="protein sequence ID" value="CAD6189160.1"/>
    <property type="molecule type" value="Genomic_DNA"/>
</dbReference>
<evidence type="ECO:0000256" key="4">
    <source>
        <dbReference type="SAM" id="MobiDB-lite"/>
    </source>
</evidence>
<dbReference type="InterPro" id="IPR014720">
    <property type="entry name" value="dsRBD_dom"/>
</dbReference>
<evidence type="ECO:0000256" key="1">
    <source>
        <dbReference type="ARBA" id="ARBA00022737"/>
    </source>
</evidence>
<evidence type="ECO:0000259" key="5">
    <source>
        <dbReference type="PROSITE" id="PS50137"/>
    </source>
</evidence>
<accession>A0A8S1H7E2</accession>
<dbReference type="GO" id="GO:0008298">
    <property type="term" value="P:intracellular mRNA localization"/>
    <property type="evidence" value="ECO:0007669"/>
    <property type="project" value="TreeGrafter"/>
</dbReference>
<dbReference type="GO" id="GO:0035418">
    <property type="term" value="P:protein localization to synapse"/>
    <property type="evidence" value="ECO:0007669"/>
    <property type="project" value="TreeGrafter"/>
</dbReference>
<feature type="domain" description="DRBM" evidence="5">
    <location>
        <begin position="332"/>
        <end position="405"/>
    </location>
</feature>
<feature type="compositionally biased region" description="Basic and acidic residues" evidence="4">
    <location>
        <begin position="433"/>
        <end position="445"/>
    </location>
</feature>